<dbReference type="STRING" id="762903.Pedsa_0889"/>
<dbReference type="KEGG" id="psn:Pedsa_0889"/>
<dbReference type="EMBL" id="CP002545">
    <property type="protein sequence ID" value="ADY51461.1"/>
    <property type="molecule type" value="Genomic_DNA"/>
</dbReference>
<reference evidence="1 2" key="1">
    <citation type="journal article" date="2011" name="Stand. Genomic Sci.">
        <title>Complete genome sequence of the gliding, heparinolytic Pedobacter saltans type strain (113).</title>
        <authorList>
            <person name="Liolios K."/>
            <person name="Sikorski J."/>
            <person name="Lu M."/>
            <person name="Nolan M."/>
            <person name="Lapidus A."/>
            <person name="Lucas S."/>
            <person name="Hammon N."/>
            <person name="Deshpande S."/>
            <person name="Cheng J.F."/>
            <person name="Tapia R."/>
            <person name="Han C."/>
            <person name="Goodwin L."/>
            <person name="Pitluck S."/>
            <person name="Huntemann M."/>
            <person name="Ivanova N."/>
            <person name="Pagani I."/>
            <person name="Mavromatis K."/>
            <person name="Ovchinikova G."/>
            <person name="Pati A."/>
            <person name="Chen A."/>
            <person name="Palaniappan K."/>
            <person name="Land M."/>
            <person name="Hauser L."/>
            <person name="Brambilla E.M."/>
            <person name="Kotsyurbenko O."/>
            <person name="Rohde M."/>
            <person name="Tindall B.J."/>
            <person name="Abt B."/>
            <person name="Goker M."/>
            <person name="Detter J.C."/>
            <person name="Woyke T."/>
            <person name="Bristow J."/>
            <person name="Eisen J.A."/>
            <person name="Markowitz V."/>
            <person name="Hugenholtz P."/>
            <person name="Klenk H.P."/>
            <person name="Kyrpides N.C."/>
        </authorList>
    </citation>
    <scope>NUCLEOTIDE SEQUENCE [LARGE SCALE GENOMIC DNA]</scope>
    <source>
        <strain evidence="2">ATCC 51119 / DSM 12145 / JCM 21818 / LMG 10337 / NBRC 100064 / NCIMB 13643</strain>
    </source>
</reference>
<gene>
    <name evidence="1" type="ordered locus">Pedsa_0889</name>
</gene>
<keyword evidence="2" id="KW-1185">Reference proteome</keyword>
<evidence type="ECO:0000313" key="2">
    <source>
        <dbReference type="Proteomes" id="UP000000310"/>
    </source>
</evidence>
<protein>
    <submittedName>
        <fullName evidence="1">Uncharacterized protein</fullName>
    </submittedName>
</protein>
<dbReference type="RefSeq" id="WP_013631961.1">
    <property type="nucleotide sequence ID" value="NC_015177.1"/>
</dbReference>
<accession>F0SA84</accession>
<evidence type="ECO:0000313" key="1">
    <source>
        <dbReference type="EMBL" id="ADY51461.1"/>
    </source>
</evidence>
<organism evidence="1 2">
    <name type="scientific">Pseudopedobacter saltans (strain ATCC 51119 / DSM 12145 / JCM 21818 / CCUG 39354 / LMG 10337 / NBRC 100064 / NCIMB 13643)</name>
    <name type="common">Pedobacter saltans</name>
    <dbReference type="NCBI Taxonomy" id="762903"/>
    <lineage>
        <taxon>Bacteria</taxon>
        <taxon>Pseudomonadati</taxon>
        <taxon>Bacteroidota</taxon>
        <taxon>Sphingobacteriia</taxon>
        <taxon>Sphingobacteriales</taxon>
        <taxon>Sphingobacteriaceae</taxon>
        <taxon>Pseudopedobacter</taxon>
    </lineage>
</organism>
<dbReference type="AlphaFoldDB" id="F0SA84"/>
<name>F0SA84_PSESL</name>
<dbReference type="HOGENOM" id="CLU_1990771_0_0_10"/>
<proteinExistence type="predicted"/>
<sequence>MKFSIIYGKLGMSGQNIGFENETFYSLKVGDFITQIGNGKENGTIRTDNFDTPIRYVGSIICNFSKPEKMYAFELSEKHNSDNLYLLYGDTGCEIFTEAVFSYKDRTTKKTSSYMRFYAPCFKIV</sequence>
<reference evidence="2" key="2">
    <citation type="submission" date="2011-02" db="EMBL/GenBank/DDBJ databases">
        <title>The complete genome of Pedobacter saltans DSM 12145.</title>
        <authorList>
            <consortium name="US DOE Joint Genome Institute (JGI-PGF)"/>
            <person name="Lucas S."/>
            <person name="Copeland A."/>
            <person name="Lapidus A."/>
            <person name="Bruce D."/>
            <person name="Goodwin L."/>
            <person name="Pitluck S."/>
            <person name="Kyrpides N."/>
            <person name="Mavromatis K."/>
            <person name="Pagani I."/>
            <person name="Ivanova N."/>
            <person name="Ovchinnikova G."/>
            <person name="Lu M."/>
            <person name="Detter J.C."/>
            <person name="Han C."/>
            <person name="Land M."/>
            <person name="Hauser L."/>
            <person name="Markowitz V."/>
            <person name="Cheng J.-F."/>
            <person name="Hugenholtz P."/>
            <person name="Woyke T."/>
            <person name="Wu D."/>
            <person name="Tindall B."/>
            <person name="Pomrenke H.G."/>
            <person name="Brambilla E."/>
            <person name="Klenk H.-P."/>
            <person name="Eisen J.A."/>
        </authorList>
    </citation>
    <scope>NUCLEOTIDE SEQUENCE [LARGE SCALE GENOMIC DNA]</scope>
    <source>
        <strain evidence="2">ATCC 51119 / DSM 12145 / JCM 21818 / LMG 10337 / NBRC 100064 / NCIMB 13643</strain>
    </source>
</reference>
<dbReference type="Proteomes" id="UP000000310">
    <property type="component" value="Chromosome"/>
</dbReference>